<keyword evidence="3" id="KW-1185">Reference proteome</keyword>
<sequence length="116" mass="13568">MSFAASPPTPSDEKQEIPPYNPKLELTLEYMRHNHPFDELPPEYYLSARQMKGDPLPRFVYGFEFHFVDLGLDLAPTLAKLHAMQAKNSYSHTARQDQVSPDLRYPEIHRRLYGHR</sequence>
<feature type="region of interest" description="Disordered" evidence="1">
    <location>
        <begin position="1"/>
        <end position="20"/>
    </location>
</feature>
<proteinExistence type="predicted"/>
<organism evidence="2 3">
    <name type="scientific">Mycena indigotica</name>
    <dbReference type="NCBI Taxonomy" id="2126181"/>
    <lineage>
        <taxon>Eukaryota</taxon>
        <taxon>Fungi</taxon>
        <taxon>Dikarya</taxon>
        <taxon>Basidiomycota</taxon>
        <taxon>Agaricomycotina</taxon>
        <taxon>Agaricomycetes</taxon>
        <taxon>Agaricomycetidae</taxon>
        <taxon>Agaricales</taxon>
        <taxon>Marasmiineae</taxon>
        <taxon>Mycenaceae</taxon>
        <taxon>Mycena</taxon>
    </lineage>
</organism>
<dbReference type="RefSeq" id="XP_037226317.1">
    <property type="nucleotide sequence ID" value="XM_037358407.1"/>
</dbReference>
<comment type="caution">
    <text evidence="2">The sequence shown here is derived from an EMBL/GenBank/DDBJ whole genome shotgun (WGS) entry which is preliminary data.</text>
</comment>
<reference evidence="2" key="1">
    <citation type="submission" date="2020-05" db="EMBL/GenBank/DDBJ databases">
        <title>Mycena genomes resolve the evolution of fungal bioluminescence.</title>
        <authorList>
            <person name="Tsai I.J."/>
        </authorList>
    </citation>
    <scope>NUCLEOTIDE SEQUENCE</scope>
    <source>
        <strain evidence="2">171206Taipei</strain>
    </source>
</reference>
<dbReference type="AlphaFoldDB" id="A0A8H6TFH0"/>
<evidence type="ECO:0000256" key="1">
    <source>
        <dbReference type="SAM" id="MobiDB-lite"/>
    </source>
</evidence>
<gene>
    <name evidence="2" type="ORF">MIND_00148100</name>
</gene>
<evidence type="ECO:0000313" key="2">
    <source>
        <dbReference type="EMBL" id="KAF7316294.1"/>
    </source>
</evidence>
<evidence type="ECO:0000313" key="3">
    <source>
        <dbReference type="Proteomes" id="UP000636479"/>
    </source>
</evidence>
<accession>A0A8H6TFH0</accession>
<name>A0A8H6TFH0_9AGAR</name>
<dbReference type="GeneID" id="59340923"/>
<dbReference type="EMBL" id="JACAZF010000001">
    <property type="protein sequence ID" value="KAF7316294.1"/>
    <property type="molecule type" value="Genomic_DNA"/>
</dbReference>
<dbReference type="Proteomes" id="UP000636479">
    <property type="component" value="Unassembled WGS sequence"/>
</dbReference>
<protein>
    <submittedName>
        <fullName evidence="2">Uncharacterized protein</fullName>
    </submittedName>
</protein>